<dbReference type="Gene3D" id="3.40.50.1820">
    <property type="entry name" value="alpha/beta hydrolase"/>
    <property type="match status" value="1"/>
</dbReference>
<dbReference type="InterPro" id="IPR004142">
    <property type="entry name" value="NDRG"/>
</dbReference>
<evidence type="ECO:0000313" key="2">
    <source>
        <dbReference type="EnsemblMetazoa" id="GPAI005776-PA"/>
    </source>
</evidence>
<organism evidence="2 3">
    <name type="scientific">Glossina pallidipes</name>
    <name type="common">Tsetse fly</name>
    <dbReference type="NCBI Taxonomy" id="7398"/>
    <lineage>
        <taxon>Eukaryota</taxon>
        <taxon>Metazoa</taxon>
        <taxon>Ecdysozoa</taxon>
        <taxon>Arthropoda</taxon>
        <taxon>Hexapoda</taxon>
        <taxon>Insecta</taxon>
        <taxon>Pterygota</taxon>
        <taxon>Neoptera</taxon>
        <taxon>Endopterygota</taxon>
        <taxon>Diptera</taxon>
        <taxon>Brachycera</taxon>
        <taxon>Muscomorpha</taxon>
        <taxon>Hippoboscoidea</taxon>
        <taxon>Glossinidae</taxon>
        <taxon>Glossina</taxon>
    </lineage>
</organism>
<comment type="similarity">
    <text evidence="1">Belongs to the NDRG family.</text>
</comment>
<reference evidence="3" key="1">
    <citation type="submission" date="2014-03" db="EMBL/GenBank/DDBJ databases">
        <authorList>
            <person name="Aksoy S."/>
            <person name="Warren W."/>
            <person name="Wilson R.K."/>
        </authorList>
    </citation>
    <scope>NUCLEOTIDE SEQUENCE [LARGE SCALE GENOMIC DNA]</scope>
    <source>
        <strain evidence="3">IAEA</strain>
    </source>
</reference>
<dbReference type="EnsemblMetazoa" id="GPAI005776-RA">
    <property type="protein sequence ID" value="GPAI005776-PA"/>
    <property type="gene ID" value="GPAI005776"/>
</dbReference>
<dbReference type="Pfam" id="PF03096">
    <property type="entry name" value="Ndr"/>
    <property type="match status" value="1"/>
</dbReference>
<evidence type="ECO:0000256" key="1">
    <source>
        <dbReference type="ARBA" id="ARBA00005598"/>
    </source>
</evidence>
<dbReference type="STRING" id="7398.A0A1A9Z6Z5"/>
<evidence type="ECO:0008006" key="4">
    <source>
        <dbReference type="Google" id="ProtNLM"/>
    </source>
</evidence>
<dbReference type="InterPro" id="IPR029058">
    <property type="entry name" value="AB_hydrolase_fold"/>
</dbReference>
<dbReference type="SUPFAM" id="SSF53474">
    <property type="entry name" value="alpha/beta-Hydrolases"/>
    <property type="match status" value="1"/>
</dbReference>
<evidence type="ECO:0000313" key="3">
    <source>
        <dbReference type="Proteomes" id="UP000092445"/>
    </source>
</evidence>
<dbReference type="PANTHER" id="PTHR11034">
    <property type="entry name" value="N-MYC DOWNSTREAM REGULATED"/>
    <property type="match status" value="1"/>
</dbReference>
<accession>A0A1A9Z6Z5</accession>
<proteinExistence type="inferred from homology"/>
<dbReference type="AlphaFoldDB" id="A0A1A9Z6Z5"/>
<reference evidence="2" key="2">
    <citation type="submission" date="2020-05" db="UniProtKB">
        <authorList>
            <consortium name="EnsemblMetazoa"/>
        </authorList>
    </citation>
    <scope>IDENTIFICATION</scope>
    <source>
        <strain evidence="2">IAEA</strain>
    </source>
</reference>
<protein>
    <recommendedName>
        <fullName evidence="4">AB hydrolase-1 domain-containing protein</fullName>
    </recommendedName>
</protein>
<name>A0A1A9Z6Z5_GLOPL</name>
<dbReference type="VEuPathDB" id="VectorBase:GPAI005776"/>
<keyword evidence="3" id="KW-1185">Reference proteome</keyword>
<dbReference type="Proteomes" id="UP000092445">
    <property type="component" value="Unassembled WGS sequence"/>
</dbReference>
<sequence length="262" mass="29397">MLISNYYGRTHHLKASRIMHKELKLILINRVDDSNSSYLTLIYNNSLQEFVNSPCMTEIRERSCFLHVDVPGHADHAEALPESFQFPPLKTLGEDLVTVLDFLHVKYVIGLGEGAGANVLARFGLAHPTRALGLILINATGSAASVMQSFKSKLIQWKSDEVAQSAESFLMYHKFGHPPLKIVPTYSSEKCALEIPQELSTMVDMKDTPEGDCGLPTFMNCGRMQHLHLDIDTKVSRREMLNAVTNMFPIAKYRDFQDLALS</sequence>